<evidence type="ECO:0000313" key="2">
    <source>
        <dbReference type="EMBL" id="TDO30247.1"/>
    </source>
</evidence>
<keyword evidence="2" id="KW-0238">DNA-binding</keyword>
<dbReference type="InterPro" id="IPR011990">
    <property type="entry name" value="TPR-like_helical_dom_sf"/>
</dbReference>
<sequence>MAHKNRELAVQLLGGFGVRRGQRRLNLRPSARRLVALLAVEGASARSDVAARLFEDHTFERASANLRTIMWRVRKDASGLIFEEADGLWIDADYVDLDEVLRWSQATIQREASLASPPPQIGRELLPGWGEPWLVAPREHLHMLQLHALEASAERLLMAGRFGEAAANALCAVSMDNLRETSNRLLIEILIREGNIADGLRRYREYERMFSSEMNAKPGIAMQTLVAPLLAAGYIAPDRR</sequence>
<dbReference type="Gene3D" id="1.25.40.10">
    <property type="entry name" value="Tetratricopeptide repeat domain"/>
    <property type="match status" value="1"/>
</dbReference>
<dbReference type="AlphaFoldDB" id="A0A4R6J5D2"/>
<dbReference type="SUPFAM" id="SSF48452">
    <property type="entry name" value="TPR-like"/>
    <property type="match status" value="1"/>
</dbReference>
<reference evidence="2 3" key="1">
    <citation type="submission" date="2019-03" db="EMBL/GenBank/DDBJ databases">
        <title>Genomic Encyclopedia of Type Strains, Phase III (KMG-III): the genomes of soil and plant-associated and newly described type strains.</title>
        <authorList>
            <person name="Whitman W."/>
        </authorList>
    </citation>
    <scope>NUCLEOTIDE SEQUENCE [LARGE SCALE GENOMIC DNA]</scope>
    <source>
        <strain evidence="2 3">VKM Ac-2527</strain>
    </source>
</reference>
<gene>
    <name evidence="2" type="ORF">EV643_13946</name>
</gene>
<organism evidence="2 3">
    <name type="scientific">Kribbella caucasensis</name>
    <dbReference type="NCBI Taxonomy" id="2512215"/>
    <lineage>
        <taxon>Bacteria</taxon>
        <taxon>Bacillati</taxon>
        <taxon>Actinomycetota</taxon>
        <taxon>Actinomycetes</taxon>
        <taxon>Propionibacteriales</taxon>
        <taxon>Kribbellaceae</taxon>
        <taxon>Kribbella</taxon>
    </lineage>
</organism>
<dbReference type="EMBL" id="SNWQ01000039">
    <property type="protein sequence ID" value="TDO30247.1"/>
    <property type="molecule type" value="Genomic_DNA"/>
</dbReference>
<comment type="caution">
    <text evidence="2">The sequence shown here is derived from an EMBL/GenBank/DDBJ whole genome shotgun (WGS) entry which is preliminary data.</text>
</comment>
<dbReference type="PANTHER" id="PTHR35807">
    <property type="entry name" value="TRANSCRIPTIONAL REGULATOR REDD-RELATED"/>
    <property type="match status" value="1"/>
</dbReference>
<keyword evidence="3" id="KW-1185">Reference proteome</keyword>
<dbReference type="GO" id="GO:0003677">
    <property type="term" value="F:DNA binding"/>
    <property type="evidence" value="ECO:0007669"/>
    <property type="project" value="UniProtKB-KW"/>
</dbReference>
<proteinExistence type="predicted"/>
<name>A0A4R6J5D2_9ACTN</name>
<dbReference type="InterPro" id="IPR005158">
    <property type="entry name" value="BTAD"/>
</dbReference>
<dbReference type="Proteomes" id="UP000295388">
    <property type="component" value="Unassembled WGS sequence"/>
</dbReference>
<feature type="domain" description="Bacterial transcriptional activator" evidence="1">
    <location>
        <begin position="95"/>
        <end position="230"/>
    </location>
</feature>
<accession>A0A4R6J5D2</accession>
<protein>
    <submittedName>
        <fullName evidence="2">DNA-binding SARP family transcriptional activator</fullName>
    </submittedName>
</protein>
<dbReference type="RefSeq" id="WP_133805713.1">
    <property type="nucleotide sequence ID" value="NZ_SNWQ01000039.1"/>
</dbReference>
<dbReference type="OrthoDB" id="5509004at2"/>
<evidence type="ECO:0000313" key="3">
    <source>
        <dbReference type="Proteomes" id="UP000295388"/>
    </source>
</evidence>
<dbReference type="Pfam" id="PF03704">
    <property type="entry name" value="BTAD"/>
    <property type="match status" value="1"/>
</dbReference>
<evidence type="ECO:0000259" key="1">
    <source>
        <dbReference type="SMART" id="SM01043"/>
    </source>
</evidence>
<dbReference type="InterPro" id="IPR051677">
    <property type="entry name" value="AfsR-DnrI-RedD_regulator"/>
</dbReference>
<dbReference type="SMART" id="SM01043">
    <property type="entry name" value="BTAD"/>
    <property type="match status" value="1"/>
</dbReference>